<evidence type="ECO:0000256" key="3">
    <source>
        <dbReference type="ARBA" id="ARBA00022527"/>
    </source>
</evidence>
<evidence type="ECO:0000259" key="22">
    <source>
        <dbReference type="PROSITE" id="PS50011"/>
    </source>
</evidence>
<feature type="transmembrane region" description="Helical" evidence="19">
    <location>
        <begin position="844"/>
        <end position="867"/>
    </location>
</feature>
<dbReference type="InterPro" id="IPR011009">
    <property type="entry name" value="Kinase-like_dom_sf"/>
</dbReference>
<dbReference type="PROSITE" id="PS00108">
    <property type="entry name" value="PROTEIN_KINASE_ST"/>
    <property type="match status" value="1"/>
</dbReference>
<keyword evidence="10 19" id="KW-1133">Transmembrane helix</keyword>
<dbReference type="InterPro" id="IPR000719">
    <property type="entry name" value="Prot_kinase_dom"/>
</dbReference>
<keyword evidence="3" id="KW-0723">Serine/threonine-protein kinase</keyword>
<sequence>MRKNRISKLDQRTVVSVGGYGESLTSGMPHPRRYHSSERGSRGSYHEHYRSRKHKRRRSRSWSSSSDRTRRRRREDSYHVRSRSSYDDRSSDRRAYDRRYCGSYRRNDYSRDRGEAYYDTDYRHSYEYHRENSSYRSQRSSRRKHRRRRRRSRTFSRSSSQHSSRRAKSVEDDAEGHLIYHVGDWLQERYEIVSTLGEGTFGRVVQCVDHRRGGARVALKIIKNVEKYKEAARLEINVLEKINEKDPDNKNLCVQMFDWFDYHGHMCISFELLGLSTFDFLKDNNYLPYPIHQVRHMAFQLCQAVKFLHDNKLTHTDLKPENILFVNSDYELTYNLEKKRDERSVKSTAVRVVDFGSATFDHEHHSTIVSTRHYRAPEVILELGWSQPCDVWSIGCIIFEYYVGFTLFQTHDNREHLAMMERILGPIPSRMIRKTRKQKYFYRGRLDWDENTSAGRYVRENCKPLRRYLTSEAEEHHQLFDLIESMLEYEPAKRLTLGEALQHPFFARLRAEPPNAKLWDSSRDISRQSVHREAGRTEKSGAEGALRAAAAATATAGAWRAGAAQAEVANMAQSRDGGNPFAEPGELDNPFQDPAVIQHRPSTHYATLDVYNPFETREPPPSYEPPAPVPVAPPSAPPLQSSRKLSPTEPKNYGSYSTQASTAAATAELLKKQEELNRKAEELDRRERELQHAALGSAATRQNNWPPLPSFCPVQPCFFQDISMEIPQEFQKTVSTMYYLWMCSTLALLLNFLACLASFCVETSNGSGFGLSILWILLFTPCSFVCWYRPMYKAFRSDSSFNFFVFFFIFFVQDVLFVLQAIGIPGWGFSGWISALVVLKVNTAVAVLMLLVALFFTGIAVLGIVMLKRIHSLYRRTGASFQKAQQEFAAGVFSNPAVRTAAANAAAGAAENAFRAP</sequence>
<evidence type="ECO:0000256" key="13">
    <source>
        <dbReference type="ARBA" id="ARBA00023242"/>
    </source>
</evidence>
<dbReference type="FunFam" id="1.10.510.10:FF:000145">
    <property type="entry name" value="Dual specificity protein kinase CLK2"/>
    <property type="match status" value="1"/>
</dbReference>
<keyword evidence="7 18" id="KW-0547">Nucleotide-binding</keyword>
<protein>
    <recommendedName>
        <fullName evidence="19">Secretory carrier-associated membrane protein</fullName>
        <shortName evidence="19">Secretory carrier membrane protein</shortName>
    </recommendedName>
</protein>
<feature type="binding site" evidence="18">
    <location>
        <position position="220"/>
    </location>
    <ligand>
        <name>ATP</name>
        <dbReference type="ChEBI" id="CHEBI:30616"/>
    </ligand>
</feature>
<dbReference type="InterPro" id="IPR051175">
    <property type="entry name" value="CLK_kinases"/>
</dbReference>
<keyword evidence="5" id="KW-0808">Transferase</keyword>
<dbReference type="SUPFAM" id="SSF56112">
    <property type="entry name" value="Protein kinase-like (PK-like)"/>
    <property type="match status" value="1"/>
</dbReference>
<keyword evidence="8" id="KW-0418">Kinase</keyword>
<comment type="catalytic activity">
    <reaction evidence="17">
        <text>L-tyrosyl-[protein] + ATP = O-phospho-L-tyrosyl-[protein] + ADP + H(+)</text>
        <dbReference type="Rhea" id="RHEA:10596"/>
        <dbReference type="Rhea" id="RHEA-COMP:10136"/>
        <dbReference type="Rhea" id="RHEA-COMP:20101"/>
        <dbReference type="ChEBI" id="CHEBI:15378"/>
        <dbReference type="ChEBI" id="CHEBI:30616"/>
        <dbReference type="ChEBI" id="CHEBI:46858"/>
        <dbReference type="ChEBI" id="CHEBI:61978"/>
        <dbReference type="ChEBI" id="CHEBI:456216"/>
        <dbReference type="EC" id="2.7.12.1"/>
    </reaction>
</comment>
<feature type="region of interest" description="Disordered" evidence="21">
    <location>
        <begin position="520"/>
        <end position="543"/>
    </location>
</feature>
<feature type="region of interest" description="Disordered" evidence="21">
    <location>
        <begin position="612"/>
        <end position="659"/>
    </location>
</feature>
<keyword evidence="11 19" id="KW-0472">Membrane</keyword>
<keyword evidence="4" id="KW-0597">Phosphoprotein</keyword>
<comment type="similarity">
    <text evidence="14">Belongs to the protein kinase superfamily. CMGC Ser/Thr protein kinase family. Lammer subfamily.</text>
</comment>
<dbReference type="GO" id="GO:0016020">
    <property type="term" value="C:membrane"/>
    <property type="evidence" value="ECO:0007669"/>
    <property type="project" value="UniProtKB-SubCell"/>
</dbReference>
<evidence type="ECO:0000256" key="12">
    <source>
        <dbReference type="ARBA" id="ARBA00023137"/>
    </source>
</evidence>
<evidence type="ECO:0000256" key="11">
    <source>
        <dbReference type="ARBA" id="ARBA00023136"/>
    </source>
</evidence>
<evidence type="ECO:0000256" key="5">
    <source>
        <dbReference type="ARBA" id="ARBA00022679"/>
    </source>
</evidence>
<evidence type="ECO:0000256" key="20">
    <source>
        <dbReference type="SAM" id="Coils"/>
    </source>
</evidence>
<keyword evidence="9 18" id="KW-0067">ATP-binding</keyword>
<evidence type="ECO:0000256" key="1">
    <source>
        <dbReference type="ARBA" id="ARBA00004123"/>
    </source>
</evidence>
<evidence type="ECO:0000256" key="6">
    <source>
        <dbReference type="ARBA" id="ARBA00022692"/>
    </source>
</evidence>
<gene>
    <name evidence="23" type="ORF">JEQ12_000956</name>
</gene>
<dbReference type="Pfam" id="PF00069">
    <property type="entry name" value="Pkinase"/>
    <property type="match status" value="1"/>
</dbReference>
<organism evidence="23 24">
    <name type="scientific">Ovis aries</name>
    <name type="common">Sheep</name>
    <dbReference type="NCBI Taxonomy" id="9940"/>
    <lineage>
        <taxon>Eukaryota</taxon>
        <taxon>Metazoa</taxon>
        <taxon>Chordata</taxon>
        <taxon>Craniata</taxon>
        <taxon>Vertebrata</taxon>
        <taxon>Euteleostomi</taxon>
        <taxon>Mammalia</taxon>
        <taxon>Eutheria</taxon>
        <taxon>Laurasiatheria</taxon>
        <taxon>Artiodactyla</taxon>
        <taxon>Ruminantia</taxon>
        <taxon>Pecora</taxon>
        <taxon>Bovidae</taxon>
        <taxon>Caprinae</taxon>
        <taxon>Ovis</taxon>
    </lineage>
</organism>
<evidence type="ECO:0000256" key="4">
    <source>
        <dbReference type="ARBA" id="ARBA00022553"/>
    </source>
</evidence>
<keyword evidence="20" id="KW-0175">Coiled coil</keyword>
<dbReference type="GO" id="GO:0004712">
    <property type="term" value="F:protein serine/threonine/tyrosine kinase activity"/>
    <property type="evidence" value="ECO:0007669"/>
    <property type="project" value="UniProtKB-EC"/>
</dbReference>
<dbReference type="GO" id="GO:0015031">
    <property type="term" value="P:protein transport"/>
    <property type="evidence" value="ECO:0007669"/>
    <property type="project" value="InterPro"/>
</dbReference>
<dbReference type="Gene3D" id="1.10.510.10">
    <property type="entry name" value="Transferase(Phosphotransferase) domain 1"/>
    <property type="match status" value="1"/>
</dbReference>
<feature type="transmembrane region" description="Helical" evidence="19">
    <location>
        <begin position="801"/>
        <end position="824"/>
    </location>
</feature>
<dbReference type="FunFam" id="3.30.200.20:FF:000061">
    <property type="entry name" value="Dual specificity protein kinase CLK2"/>
    <property type="match status" value="1"/>
</dbReference>
<feature type="transmembrane region" description="Helical" evidence="19">
    <location>
        <begin position="771"/>
        <end position="789"/>
    </location>
</feature>
<keyword evidence="13" id="KW-0539">Nucleus</keyword>
<evidence type="ECO:0000256" key="15">
    <source>
        <dbReference type="ARBA" id="ARBA00049003"/>
    </source>
</evidence>
<feature type="compositionally biased region" description="Basic residues" evidence="21">
    <location>
        <begin position="49"/>
        <end position="60"/>
    </location>
</feature>
<feature type="region of interest" description="Disordered" evidence="21">
    <location>
        <begin position="569"/>
        <end position="594"/>
    </location>
</feature>
<dbReference type="GO" id="GO:0004713">
    <property type="term" value="F:protein tyrosine kinase activity"/>
    <property type="evidence" value="ECO:0007669"/>
    <property type="project" value="UniProtKB-KW"/>
</dbReference>
<evidence type="ECO:0000313" key="23">
    <source>
        <dbReference type="EMBL" id="KAG5215380.1"/>
    </source>
</evidence>
<evidence type="ECO:0000256" key="17">
    <source>
        <dbReference type="ARBA" id="ARBA00051680"/>
    </source>
</evidence>
<keyword evidence="6 19" id="KW-0812">Transmembrane</keyword>
<evidence type="ECO:0000313" key="24">
    <source>
        <dbReference type="Proteomes" id="UP000664991"/>
    </source>
</evidence>
<evidence type="ECO:0000256" key="2">
    <source>
        <dbReference type="ARBA" id="ARBA00004141"/>
    </source>
</evidence>
<reference evidence="23 24" key="1">
    <citation type="submission" date="2020-12" db="EMBL/GenBank/DDBJ databases">
        <title>De novo assembly of Tibetan sheep genome.</title>
        <authorList>
            <person name="Li X."/>
        </authorList>
    </citation>
    <scope>NUCLEOTIDE SEQUENCE [LARGE SCALE GENOMIC DNA]</scope>
    <source>
        <tissue evidence="23">Heart</tissue>
    </source>
</reference>
<evidence type="ECO:0000256" key="16">
    <source>
        <dbReference type="ARBA" id="ARBA00049308"/>
    </source>
</evidence>
<comment type="similarity">
    <text evidence="19">Belongs to the SCAMP family.</text>
</comment>
<evidence type="ECO:0000256" key="18">
    <source>
        <dbReference type="PROSITE-ProRule" id="PRU10141"/>
    </source>
</evidence>
<keyword evidence="12" id="KW-0829">Tyrosine-protein kinase</keyword>
<dbReference type="GO" id="GO:0005634">
    <property type="term" value="C:nucleus"/>
    <property type="evidence" value="ECO:0007669"/>
    <property type="project" value="UniProtKB-SubCell"/>
</dbReference>
<feature type="compositionally biased region" description="Pro residues" evidence="21">
    <location>
        <begin position="619"/>
        <end position="637"/>
    </location>
</feature>
<dbReference type="GO" id="GO:0043484">
    <property type="term" value="P:regulation of RNA splicing"/>
    <property type="evidence" value="ECO:0007669"/>
    <property type="project" value="TreeGrafter"/>
</dbReference>
<feature type="compositionally biased region" description="Basic and acidic residues" evidence="21">
    <location>
        <begin position="35"/>
        <end position="48"/>
    </location>
</feature>
<dbReference type="PROSITE" id="PS00107">
    <property type="entry name" value="PROTEIN_KINASE_ATP"/>
    <property type="match status" value="1"/>
</dbReference>
<dbReference type="SMART" id="SM00220">
    <property type="entry name" value="S_TKc"/>
    <property type="match status" value="1"/>
</dbReference>
<dbReference type="CDD" id="cd14215">
    <property type="entry name" value="PKc_CLK2"/>
    <property type="match status" value="1"/>
</dbReference>
<dbReference type="GO" id="GO:0005524">
    <property type="term" value="F:ATP binding"/>
    <property type="evidence" value="ECO:0007669"/>
    <property type="project" value="UniProtKB-UniRule"/>
</dbReference>
<dbReference type="GO" id="GO:0004674">
    <property type="term" value="F:protein serine/threonine kinase activity"/>
    <property type="evidence" value="ECO:0007669"/>
    <property type="project" value="UniProtKB-KW"/>
</dbReference>
<feature type="transmembrane region" description="Helical" evidence="19">
    <location>
        <begin position="738"/>
        <end position="759"/>
    </location>
</feature>
<feature type="compositionally biased region" description="Basic residues" evidence="21">
    <location>
        <begin position="139"/>
        <end position="154"/>
    </location>
</feature>
<dbReference type="InterPro" id="IPR007273">
    <property type="entry name" value="SCAMP"/>
</dbReference>
<evidence type="ECO:0000256" key="21">
    <source>
        <dbReference type="SAM" id="MobiDB-lite"/>
    </source>
</evidence>
<evidence type="ECO:0000256" key="14">
    <source>
        <dbReference type="ARBA" id="ARBA00037966"/>
    </source>
</evidence>
<feature type="domain" description="Protein kinase" evidence="22">
    <location>
        <begin position="190"/>
        <end position="506"/>
    </location>
</feature>
<comment type="catalytic activity">
    <reaction evidence="15">
        <text>L-seryl-[protein] + ATP = O-phospho-L-seryl-[protein] + ADP + H(+)</text>
        <dbReference type="Rhea" id="RHEA:17989"/>
        <dbReference type="Rhea" id="RHEA-COMP:9863"/>
        <dbReference type="Rhea" id="RHEA-COMP:11604"/>
        <dbReference type="ChEBI" id="CHEBI:15378"/>
        <dbReference type="ChEBI" id="CHEBI:29999"/>
        <dbReference type="ChEBI" id="CHEBI:30616"/>
        <dbReference type="ChEBI" id="CHEBI:83421"/>
        <dbReference type="ChEBI" id="CHEBI:456216"/>
        <dbReference type="EC" id="2.7.12.1"/>
    </reaction>
</comment>
<evidence type="ECO:0000256" key="10">
    <source>
        <dbReference type="ARBA" id="ARBA00022989"/>
    </source>
</evidence>
<dbReference type="Proteomes" id="UP000664991">
    <property type="component" value="Unassembled WGS sequence"/>
</dbReference>
<dbReference type="InterPro" id="IPR017441">
    <property type="entry name" value="Protein_kinase_ATP_BS"/>
</dbReference>
<dbReference type="PANTHER" id="PTHR45646:SF6">
    <property type="entry name" value="DUAL SPECIFICITY PROTEIN KINASE CLK2"/>
    <property type="match status" value="1"/>
</dbReference>
<evidence type="ECO:0000256" key="9">
    <source>
        <dbReference type="ARBA" id="ARBA00022840"/>
    </source>
</evidence>
<dbReference type="PROSITE" id="PS50011">
    <property type="entry name" value="PROTEIN_KINASE_DOM"/>
    <property type="match status" value="1"/>
</dbReference>
<dbReference type="InterPro" id="IPR008271">
    <property type="entry name" value="Ser/Thr_kinase_AS"/>
</dbReference>
<feature type="compositionally biased region" description="Basic and acidic residues" evidence="21">
    <location>
        <begin position="520"/>
        <end position="541"/>
    </location>
</feature>
<proteinExistence type="inferred from homology"/>
<accession>A0A836AGE8</accession>
<dbReference type="Pfam" id="PF04144">
    <property type="entry name" value="SCAMP"/>
    <property type="match status" value="1"/>
</dbReference>
<comment type="catalytic activity">
    <reaction evidence="16">
        <text>L-threonyl-[protein] + ATP = O-phospho-L-threonyl-[protein] + ADP + H(+)</text>
        <dbReference type="Rhea" id="RHEA:46608"/>
        <dbReference type="Rhea" id="RHEA-COMP:11060"/>
        <dbReference type="Rhea" id="RHEA-COMP:11605"/>
        <dbReference type="ChEBI" id="CHEBI:15378"/>
        <dbReference type="ChEBI" id="CHEBI:30013"/>
        <dbReference type="ChEBI" id="CHEBI:30616"/>
        <dbReference type="ChEBI" id="CHEBI:61977"/>
        <dbReference type="ChEBI" id="CHEBI:456216"/>
        <dbReference type="EC" id="2.7.12.1"/>
    </reaction>
</comment>
<dbReference type="PANTHER" id="PTHR45646">
    <property type="entry name" value="SERINE/THREONINE-PROTEIN KINASE DOA-RELATED"/>
    <property type="match status" value="1"/>
</dbReference>
<feature type="region of interest" description="Disordered" evidence="21">
    <location>
        <begin position="17"/>
        <end position="94"/>
    </location>
</feature>
<evidence type="ECO:0000256" key="7">
    <source>
        <dbReference type="ARBA" id="ARBA00022741"/>
    </source>
</evidence>
<feature type="compositionally biased region" description="Basic and acidic residues" evidence="21">
    <location>
        <begin position="74"/>
        <end position="94"/>
    </location>
</feature>
<evidence type="ECO:0000256" key="8">
    <source>
        <dbReference type="ARBA" id="ARBA00022777"/>
    </source>
</evidence>
<evidence type="ECO:0000256" key="19">
    <source>
        <dbReference type="RuleBase" id="RU363122"/>
    </source>
</evidence>
<dbReference type="EMBL" id="JAEMGP010000001">
    <property type="protein sequence ID" value="KAG5215380.1"/>
    <property type="molecule type" value="Genomic_DNA"/>
</dbReference>
<comment type="caution">
    <text evidence="23">The sequence shown here is derived from an EMBL/GenBank/DDBJ whole genome shotgun (WGS) entry which is preliminary data.</text>
</comment>
<keyword evidence="19" id="KW-0813">Transport</keyword>
<dbReference type="AlphaFoldDB" id="A0A836AGE8"/>
<feature type="region of interest" description="Disordered" evidence="21">
    <location>
        <begin position="129"/>
        <end position="170"/>
    </location>
</feature>
<dbReference type="Gene3D" id="3.30.200.20">
    <property type="entry name" value="Phosphorylase Kinase, domain 1"/>
    <property type="match status" value="1"/>
</dbReference>
<feature type="coiled-coil region" evidence="20">
    <location>
        <begin position="663"/>
        <end position="693"/>
    </location>
</feature>
<name>A0A836AGE8_SHEEP</name>
<comment type="subcellular location">
    <subcellularLocation>
        <location evidence="2 19">Membrane</location>
        <topology evidence="2 19">Multi-pass membrane protein</topology>
    </subcellularLocation>
    <subcellularLocation>
        <location evidence="1">Nucleus</location>
    </subcellularLocation>
</comment>